<accession>A0A931FNS1</accession>
<dbReference type="RefSeq" id="WP_196271967.1">
    <property type="nucleotide sequence ID" value="NZ_JADQDO010000005.1"/>
</dbReference>
<evidence type="ECO:0008006" key="3">
    <source>
        <dbReference type="Google" id="ProtNLM"/>
    </source>
</evidence>
<protein>
    <recommendedName>
        <fullName evidence="3">DUF551 domain-containing protein</fullName>
    </recommendedName>
</protein>
<reference evidence="1" key="1">
    <citation type="submission" date="2020-11" db="EMBL/GenBank/DDBJ databases">
        <authorList>
            <person name="Kim M.K."/>
        </authorList>
    </citation>
    <scope>NUCLEOTIDE SEQUENCE</scope>
    <source>
        <strain evidence="1">BT350</strain>
    </source>
</reference>
<dbReference type="EMBL" id="JADQDO010000005">
    <property type="protein sequence ID" value="MBF9233960.1"/>
    <property type="molecule type" value="Genomic_DNA"/>
</dbReference>
<gene>
    <name evidence="1" type="ORF">I2H38_11280</name>
</gene>
<proteinExistence type="predicted"/>
<evidence type="ECO:0000313" key="1">
    <source>
        <dbReference type="EMBL" id="MBF9233960.1"/>
    </source>
</evidence>
<sequence>MTSDTTVINHIKSRLGTIPMTDQVLSKSERVALEGIDVERDPDDGEVTVTWKRGDDTISLVCLPAGEMVRIVSPFREAEPPVRSHVLAISPNIISSLSGVSVPEGWKVVPVAADYAMIERRFNTANWEAEDYTNAQEQYALWLATSPTPPEQWQDISTAPKDGTLIDVWCVTPDDIDFVPEQGGIRLTNVSWHDGDKVFPHVGWVRVVDDGDYDLIDGPPSSPLGLPRWVPTHWMPLPPPPSHSQGGKL</sequence>
<evidence type="ECO:0000313" key="2">
    <source>
        <dbReference type="Proteomes" id="UP000599312"/>
    </source>
</evidence>
<comment type="caution">
    <text evidence="1">The sequence shown here is derived from an EMBL/GenBank/DDBJ whole genome shotgun (WGS) entry which is preliminary data.</text>
</comment>
<keyword evidence="2" id="KW-1185">Reference proteome</keyword>
<name>A0A931FNS1_9HYPH</name>
<dbReference type="Proteomes" id="UP000599312">
    <property type="component" value="Unassembled WGS sequence"/>
</dbReference>
<dbReference type="AlphaFoldDB" id="A0A931FNS1"/>
<organism evidence="1 2">
    <name type="scientific">Microvirga alba</name>
    <dbReference type="NCBI Taxonomy" id="2791025"/>
    <lineage>
        <taxon>Bacteria</taxon>
        <taxon>Pseudomonadati</taxon>
        <taxon>Pseudomonadota</taxon>
        <taxon>Alphaproteobacteria</taxon>
        <taxon>Hyphomicrobiales</taxon>
        <taxon>Methylobacteriaceae</taxon>
        <taxon>Microvirga</taxon>
    </lineage>
</organism>